<gene>
    <name evidence="2" type="ORF">GFD30_17915</name>
</gene>
<sequence>MTRTRLMIIAAALALLASCDSAATRNEAADAGVFYGLGDDHRLYRWDPAETTAEPVLDLGGAWDAEGDVGTVLRSSLSIDPRQQSAAWIEGASPSAALKFGDLETGEITTAAVYPVDHACIDPTWLADGSALLVHRAAVWGAESSTALDDTTPLPVQSWGDTEWHSPESGELPATVDLETRGCRLRWYTAEDGSAQAIYHNTDVTELYRVDTVGNVLEIIEIPELDGVEPLTIGLVGVDPTGRYACIVDGYGPYGAFKGGFTTRAQSGTRVIDLQTGEAAGHDGPCTSLHADGYIARDDDAAAFVDYDGRTEWTVELPAAIKESPVLFYYPDERG</sequence>
<dbReference type="AlphaFoldDB" id="A0A6L5GCM1"/>
<dbReference type="InterPro" id="IPR011044">
    <property type="entry name" value="Quino_amine_DH_bsu"/>
</dbReference>
<dbReference type="RefSeq" id="WP_153026573.1">
    <property type="nucleotide sequence ID" value="NZ_WIAO01000024.1"/>
</dbReference>
<evidence type="ECO:0008006" key="4">
    <source>
        <dbReference type="Google" id="ProtNLM"/>
    </source>
</evidence>
<accession>A0A6L5GCM1</accession>
<organism evidence="2 3">
    <name type="scientific">Glycomyces albidus</name>
    <dbReference type="NCBI Taxonomy" id="2656774"/>
    <lineage>
        <taxon>Bacteria</taxon>
        <taxon>Bacillati</taxon>
        <taxon>Actinomycetota</taxon>
        <taxon>Actinomycetes</taxon>
        <taxon>Glycomycetales</taxon>
        <taxon>Glycomycetaceae</taxon>
        <taxon>Glycomyces</taxon>
    </lineage>
</organism>
<name>A0A6L5GCM1_9ACTN</name>
<protein>
    <recommendedName>
        <fullName evidence="4">WD40 repeat domain-containing protein</fullName>
    </recommendedName>
</protein>
<dbReference type="SUPFAM" id="SSF50969">
    <property type="entry name" value="YVTN repeat-like/Quinoprotein amine dehydrogenase"/>
    <property type="match status" value="1"/>
</dbReference>
<dbReference type="PROSITE" id="PS51257">
    <property type="entry name" value="PROKAR_LIPOPROTEIN"/>
    <property type="match status" value="1"/>
</dbReference>
<evidence type="ECO:0000313" key="2">
    <source>
        <dbReference type="EMBL" id="MQM27434.1"/>
    </source>
</evidence>
<keyword evidence="3" id="KW-1185">Reference proteome</keyword>
<proteinExistence type="predicted"/>
<reference evidence="2 3" key="1">
    <citation type="submission" date="2019-10" db="EMBL/GenBank/DDBJ databases">
        <title>Glycomyces albidus sp. nov., a novel actinomycete isolated from rhizosphere soil of wheat (Triticum aestivum L.).</title>
        <authorList>
            <person name="Qian L."/>
        </authorList>
    </citation>
    <scope>NUCLEOTIDE SEQUENCE [LARGE SCALE GENOMIC DNA]</scope>
    <source>
        <strain evidence="2 3">NEAU-7082</strain>
    </source>
</reference>
<dbReference type="EMBL" id="WIAO01000024">
    <property type="protein sequence ID" value="MQM27434.1"/>
    <property type="molecule type" value="Genomic_DNA"/>
</dbReference>
<evidence type="ECO:0000256" key="1">
    <source>
        <dbReference type="SAM" id="SignalP"/>
    </source>
</evidence>
<evidence type="ECO:0000313" key="3">
    <source>
        <dbReference type="Proteomes" id="UP000477750"/>
    </source>
</evidence>
<feature type="signal peptide" evidence="1">
    <location>
        <begin position="1"/>
        <end position="22"/>
    </location>
</feature>
<dbReference type="Proteomes" id="UP000477750">
    <property type="component" value="Unassembled WGS sequence"/>
</dbReference>
<comment type="caution">
    <text evidence="2">The sequence shown here is derived from an EMBL/GenBank/DDBJ whole genome shotgun (WGS) entry which is preliminary data.</text>
</comment>
<keyword evidence="1" id="KW-0732">Signal</keyword>
<feature type="chain" id="PRO_5026667683" description="WD40 repeat domain-containing protein" evidence="1">
    <location>
        <begin position="23"/>
        <end position="335"/>
    </location>
</feature>